<evidence type="ECO:0000313" key="11">
    <source>
        <dbReference type="Proteomes" id="UP000647241"/>
    </source>
</evidence>
<reference evidence="10" key="2">
    <citation type="submission" date="2020-09" db="EMBL/GenBank/DDBJ databases">
        <authorList>
            <person name="Sun Q."/>
            <person name="Zhou Y."/>
        </authorList>
    </citation>
    <scope>NUCLEOTIDE SEQUENCE</scope>
    <source>
        <strain evidence="10">CGMCC 1.12997</strain>
    </source>
</reference>
<dbReference type="InterPro" id="IPR017800">
    <property type="entry name" value="ADOP"/>
</dbReference>
<dbReference type="Pfam" id="PF12704">
    <property type="entry name" value="MacB_PCD"/>
    <property type="match status" value="2"/>
</dbReference>
<evidence type="ECO:0000256" key="4">
    <source>
        <dbReference type="ARBA" id="ARBA00022989"/>
    </source>
</evidence>
<evidence type="ECO:0000256" key="5">
    <source>
        <dbReference type="ARBA" id="ARBA00023136"/>
    </source>
</evidence>
<evidence type="ECO:0000256" key="3">
    <source>
        <dbReference type="ARBA" id="ARBA00022692"/>
    </source>
</evidence>
<feature type="domain" description="ABC3 transporter permease C-terminal" evidence="8">
    <location>
        <begin position="690"/>
        <end position="802"/>
    </location>
</feature>
<evidence type="ECO:0000313" key="10">
    <source>
        <dbReference type="EMBL" id="GGG77814.1"/>
    </source>
</evidence>
<dbReference type="InterPro" id="IPR050250">
    <property type="entry name" value="Macrolide_Exporter_MacB"/>
</dbReference>
<dbReference type="GO" id="GO:0022857">
    <property type="term" value="F:transmembrane transporter activity"/>
    <property type="evidence" value="ECO:0007669"/>
    <property type="project" value="TreeGrafter"/>
</dbReference>
<dbReference type="GO" id="GO:0005886">
    <property type="term" value="C:plasma membrane"/>
    <property type="evidence" value="ECO:0007669"/>
    <property type="project" value="UniProtKB-SubCell"/>
</dbReference>
<feature type="domain" description="MacB-like periplasmic core" evidence="9">
    <location>
        <begin position="22"/>
        <end position="238"/>
    </location>
</feature>
<gene>
    <name evidence="10" type="ORF">GCM10011585_21190</name>
</gene>
<dbReference type="Proteomes" id="UP000647241">
    <property type="component" value="Unassembled WGS sequence"/>
</dbReference>
<keyword evidence="4 7" id="KW-1133">Transmembrane helix</keyword>
<dbReference type="PANTHER" id="PTHR30572:SF4">
    <property type="entry name" value="ABC TRANSPORTER PERMEASE YTRF"/>
    <property type="match status" value="1"/>
</dbReference>
<comment type="subcellular location">
    <subcellularLocation>
        <location evidence="1">Cell membrane</location>
        <topology evidence="1">Multi-pass membrane protein</topology>
    </subcellularLocation>
</comment>
<evidence type="ECO:0008006" key="12">
    <source>
        <dbReference type="Google" id="ProtNLM"/>
    </source>
</evidence>
<protein>
    <recommendedName>
        <fullName evidence="12">Permease</fullName>
    </recommendedName>
</protein>
<dbReference type="EMBL" id="BMGT01000002">
    <property type="protein sequence ID" value="GGG77814.1"/>
    <property type="molecule type" value="Genomic_DNA"/>
</dbReference>
<dbReference type="Pfam" id="PF02687">
    <property type="entry name" value="FtsX"/>
    <property type="match status" value="2"/>
</dbReference>
<evidence type="ECO:0000256" key="1">
    <source>
        <dbReference type="ARBA" id="ARBA00004651"/>
    </source>
</evidence>
<evidence type="ECO:0000256" key="2">
    <source>
        <dbReference type="ARBA" id="ARBA00022475"/>
    </source>
</evidence>
<comment type="similarity">
    <text evidence="6">Belongs to the ABC-4 integral membrane protein family.</text>
</comment>
<feature type="transmembrane region" description="Helical" evidence="7">
    <location>
        <begin position="277"/>
        <end position="301"/>
    </location>
</feature>
<feature type="transmembrane region" description="Helical" evidence="7">
    <location>
        <begin position="418"/>
        <end position="442"/>
    </location>
</feature>
<accession>A0A917HGH9</accession>
<evidence type="ECO:0000259" key="8">
    <source>
        <dbReference type="Pfam" id="PF02687"/>
    </source>
</evidence>
<reference evidence="10" key="1">
    <citation type="journal article" date="2014" name="Int. J. Syst. Evol. Microbiol.">
        <title>Complete genome sequence of Corynebacterium casei LMG S-19264T (=DSM 44701T), isolated from a smear-ripened cheese.</title>
        <authorList>
            <consortium name="US DOE Joint Genome Institute (JGI-PGF)"/>
            <person name="Walter F."/>
            <person name="Albersmeier A."/>
            <person name="Kalinowski J."/>
            <person name="Ruckert C."/>
        </authorList>
    </citation>
    <scope>NUCLEOTIDE SEQUENCE</scope>
    <source>
        <strain evidence="10">CGMCC 1.12997</strain>
    </source>
</reference>
<dbReference type="AlphaFoldDB" id="A0A917HGH9"/>
<feature type="domain" description="MacB-like periplasmic core" evidence="9">
    <location>
        <begin position="488"/>
        <end position="639"/>
    </location>
</feature>
<keyword evidence="3 7" id="KW-0812">Transmembrane</keyword>
<feature type="transmembrane region" description="Helical" evidence="7">
    <location>
        <begin position="327"/>
        <end position="353"/>
    </location>
</feature>
<feature type="transmembrane region" description="Helical" evidence="7">
    <location>
        <begin position="21"/>
        <end position="47"/>
    </location>
</feature>
<comment type="caution">
    <text evidence="10">The sequence shown here is derived from an EMBL/GenBank/DDBJ whole genome shotgun (WGS) entry which is preliminary data.</text>
</comment>
<feature type="transmembrane region" description="Helical" evidence="7">
    <location>
        <begin position="683"/>
        <end position="707"/>
    </location>
</feature>
<dbReference type="PANTHER" id="PTHR30572">
    <property type="entry name" value="MEMBRANE COMPONENT OF TRANSPORTER-RELATED"/>
    <property type="match status" value="1"/>
</dbReference>
<evidence type="ECO:0000256" key="7">
    <source>
        <dbReference type="SAM" id="Phobius"/>
    </source>
</evidence>
<dbReference type="NCBIfam" id="TIGR03434">
    <property type="entry name" value="ADOP"/>
    <property type="match status" value="1"/>
</dbReference>
<feature type="transmembrane region" description="Helical" evidence="7">
    <location>
        <begin position="373"/>
        <end position="397"/>
    </location>
</feature>
<dbReference type="RefSeq" id="WP_229739235.1">
    <property type="nucleotide sequence ID" value="NZ_BMGT01000002.1"/>
</dbReference>
<sequence>MQSILGNIRYGLRQLRNAPTFTVVAVLTLALGVGANTAIFSVVQAVLLHPAGISQPERVVSLHARYTQLNLPSIGVSVPDFEDAQSLTGLVDSAAISQPGSFNMTTSSGTEHLQSTAVSRDWFRVFGAQPILGRTFSPEEDQKGANYVAILSYAAWQRIFGGQPDAIGKSMMMDGQTYRVVGVMRSDFDWPRGRDVWVPVGLAPEDYAPSNRFSEGYDSAVRLKPGVSVAQFNAALAQKRMEEVRREGSHGFAETGGWSMFAQPWTKDAAGDLRKPLLALFIVVAAILLIACANVAGLLLARTATRMRELAIRTALGASMFQITSQFLIETLLLAAGAAIIAVLTGPLIGRLLLLAIPDHLADGFVVQSNPRLVAATIGFSLLAALLAGIIPAIQVARIQRIGEFGRSVTDSASRQRLRTILVSTEIALAFILLTGTGMFLMSLRQLQHVDPGFRPENVLAGSVTLTATDYRDNSVKQAAFVRDVLSRIQHQPGVASAAASSFVPFSGLCCWSSSFMIQEKPLQVGEAGPHADNQTASPGYLATMQIPLMRGRWFTEADRADTPPVAVIDDVFARAYFPGQNPIGSHLRWAMGPKPVFREIVGVVGHVRRDSLEVDENKGVVYMPFEQQPTPMATFVVRTKGNPQVFQSSLINTVRSVDSTVAIFNVEPLSSLVSQSLGARQLLVWLLSLFGGLALLLAAIGIYGLLSYTTSQRSAEIGIRMAMGAQRWQIARLIVKDMLAMVGAGLGVGIVVVVLMQKLLAHTFAGVGGGILPSLIIAAAGLLAAASLAVALPARKSASVDPAVVLRAE</sequence>
<feature type="transmembrane region" description="Helical" evidence="7">
    <location>
        <begin position="772"/>
        <end position="793"/>
    </location>
</feature>
<dbReference type="InterPro" id="IPR003838">
    <property type="entry name" value="ABC3_permease_C"/>
</dbReference>
<keyword evidence="2" id="KW-1003">Cell membrane</keyword>
<evidence type="ECO:0000259" key="9">
    <source>
        <dbReference type="Pfam" id="PF12704"/>
    </source>
</evidence>
<evidence type="ECO:0000256" key="6">
    <source>
        <dbReference type="ARBA" id="ARBA00038076"/>
    </source>
</evidence>
<dbReference type="InterPro" id="IPR025857">
    <property type="entry name" value="MacB_PCD"/>
</dbReference>
<feature type="transmembrane region" description="Helical" evidence="7">
    <location>
        <begin position="739"/>
        <end position="760"/>
    </location>
</feature>
<organism evidence="10 11">
    <name type="scientific">Edaphobacter dinghuensis</name>
    <dbReference type="NCBI Taxonomy" id="1560005"/>
    <lineage>
        <taxon>Bacteria</taxon>
        <taxon>Pseudomonadati</taxon>
        <taxon>Acidobacteriota</taxon>
        <taxon>Terriglobia</taxon>
        <taxon>Terriglobales</taxon>
        <taxon>Acidobacteriaceae</taxon>
        <taxon>Edaphobacter</taxon>
    </lineage>
</organism>
<keyword evidence="5 7" id="KW-0472">Membrane</keyword>
<proteinExistence type="inferred from homology"/>
<name>A0A917HGH9_9BACT</name>
<keyword evidence="11" id="KW-1185">Reference proteome</keyword>
<feature type="domain" description="ABC3 transporter permease C-terminal" evidence="8">
    <location>
        <begin position="282"/>
        <end position="400"/>
    </location>
</feature>